<dbReference type="GO" id="GO:0030246">
    <property type="term" value="F:carbohydrate binding"/>
    <property type="evidence" value="ECO:0007669"/>
    <property type="project" value="TreeGrafter"/>
</dbReference>
<name>A0A9X8UJZ0_9FIRM</name>
<feature type="domain" description="Periplasmic binding protein" evidence="2">
    <location>
        <begin position="42"/>
        <end position="285"/>
    </location>
</feature>
<dbReference type="PANTHER" id="PTHR30036:SF8">
    <property type="entry name" value="ABC-TYPE SUGAR TRANSPORT SYSTEM PERIPLASMIC COMPONENT-LIKE PROTEIN"/>
    <property type="match status" value="1"/>
</dbReference>
<evidence type="ECO:0000313" key="3">
    <source>
        <dbReference type="EMBL" id="TCL44104.1"/>
    </source>
</evidence>
<organism evidence="3 4">
    <name type="scientific">Harryflintia acetispora</name>
    <dbReference type="NCBI Taxonomy" id="1849041"/>
    <lineage>
        <taxon>Bacteria</taxon>
        <taxon>Bacillati</taxon>
        <taxon>Bacillota</taxon>
        <taxon>Clostridia</taxon>
        <taxon>Eubacteriales</taxon>
        <taxon>Oscillospiraceae</taxon>
        <taxon>Harryflintia</taxon>
    </lineage>
</organism>
<dbReference type="InterPro" id="IPR025997">
    <property type="entry name" value="SBP_2_dom"/>
</dbReference>
<evidence type="ECO:0000256" key="1">
    <source>
        <dbReference type="ARBA" id="ARBA00004196"/>
    </source>
</evidence>
<dbReference type="GO" id="GO:0030288">
    <property type="term" value="C:outer membrane-bounded periplasmic space"/>
    <property type="evidence" value="ECO:0007669"/>
    <property type="project" value="TreeGrafter"/>
</dbReference>
<sequence>MKIGRNLIQLVILCLLGVSVALTLVLPELPGIESRRRTLEISVLIREADTALWSNARLGMEQAAVDLGAELRFLPLAQDNDYASQAALLQREAKGGADAVIVVPADPEGLAAFLEEQSIELPVVTMESPMPGGRACFTPENGEMGRALAGAFLEDRRGERVLLLDTASRSTGVAQRLQACLQTLREAGVPFEVQKAEAQSLQRELPGLLGQTGAGAVIAFDYAATEALASVAQELPEQPLLYGVGATGAIAACLEKGTIAAAAAWSDYAAGYSSVQEAARRSRGERSLNTPQLGFRIVRGENLYEPDNQKLFFPVMY</sequence>
<comment type="caution">
    <text evidence="3">The sequence shown here is derived from an EMBL/GenBank/DDBJ whole genome shotgun (WGS) entry which is preliminary data.</text>
</comment>
<evidence type="ECO:0000313" key="4">
    <source>
        <dbReference type="Proteomes" id="UP000294682"/>
    </source>
</evidence>
<dbReference type="RefSeq" id="WP_165873117.1">
    <property type="nucleotide sequence ID" value="NZ_SLUK01000003.1"/>
</dbReference>
<reference evidence="3 4" key="1">
    <citation type="submission" date="2019-03" db="EMBL/GenBank/DDBJ databases">
        <title>Genomic Encyclopedia of Type Strains, Phase IV (KMG-IV): sequencing the most valuable type-strain genomes for metagenomic binning, comparative biology and taxonomic classification.</title>
        <authorList>
            <person name="Goeker M."/>
        </authorList>
    </citation>
    <scope>NUCLEOTIDE SEQUENCE [LARGE SCALE GENOMIC DNA]</scope>
    <source>
        <strain evidence="3 4">DSM 100433</strain>
    </source>
</reference>
<gene>
    <name evidence="3" type="ORF">EDD78_103142</name>
</gene>
<keyword evidence="4" id="KW-1185">Reference proteome</keyword>
<dbReference type="Gene3D" id="3.40.50.2300">
    <property type="match status" value="2"/>
</dbReference>
<dbReference type="SUPFAM" id="SSF53822">
    <property type="entry name" value="Periplasmic binding protein-like I"/>
    <property type="match status" value="1"/>
</dbReference>
<dbReference type="PANTHER" id="PTHR30036">
    <property type="entry name" value="D-XYLOSE-BINDING PERIPLASMIC PROTEIN"/>
    <property type="match status" value="1"/>
</dbReference>
<evidence type="ECO:0000259" key="2">
    <source>
        <dbReference type="Pfam" id="PF13407"/>
    </source>
</evidence>
<protein>
    <submittedName>
        <fullName evidence="3">Monosaccharide ABC transporter substrate-binding protein (CUT2 family)</fullName>
    </submittedName>
</protein>
<accession>A0A9X8UJZ0</accession>
<proteinExistence type="predicted"/>
<dbReference type="AlphaFoldDB" id="A0A9X8UJZ0"/>
<dbReference type="Pfam" id="PF13407">
    <property type="entry name" value="Peripla_BP_4"/>
    <property type="match status" value="1"/>
</dbReference>
<comment type="subcellular location">
    <subcellularLocation>
        <location evidence="1">Cell envelope</location>
    </subcellularLocation>
</comment>
<dbReference type="EMBL" id="SLUK01000003">
    <property type="protein sequence ID" value="TCL44104.1"/>
    <property type="molecule type" value="Genomic_DNA"/>
</dbReference>
<dbReference type="InterPro" id="IPR050555">
    <property type="entry name" value="Bact_Solute-Bind_Prot2"/>
</dbReference>
<dbReference type="Proteomes" id="UP000294682">
    <property type="component" value="Unassembled WGS sequence"/>
</dbReference>
<dbReference type="InterPro" id="IPR028082">
    <property type="entry name" value="Peripla_BP_I"/>
</dbReference>